<feature type="domain" description="Carrier" evidence="4">
    <location>
        <begin position="422"/>
        <end position="496"/>
    </location>
</feature>
<dbReference type="InterPro" id="IPR020806">
    <property type="entry name" value="PKS_PP-bd"/>
</dbReference>
<feature type="transmembrane region" description="Helical" evidence="3">
    <location>
        <begin position="536"/>
        <end position="555"/>
    </location>
</feature>
<dbReference type="CDD" id="cd05930">
    <property type="entry name" value="A_NRPS"/>
    <property type="match status" value="1"/>
</dbReference>
<feature type="transmembrane region" description="Helical" evidence="3">
    <location>
        <begin position="799"/>
        <end position="826"/>
    </location>
</feature>
<keyword evidence="3" id="KW-0812">Transmembrane</keyword>
<keyword evidence="2" id="KW-0597">Phosphoprotein</keyword>
<dbReference type="GO" id="GO:0031177">
    <property type="term" value="F:phosphopantetheine binding"/>
    <property type="evidence" value="ECO:0007669"/>
    <property type="project" value="InterPro"/>
</dbReference>
<dbReference type="Gene3D" id="3.30.300.30">
    <property type="match status" value="1"/>
</dbReference>
<dbReference type="PATRIC" id="fig|1224164.3.peg.841"/>
<dbReference type="Proteomes" id="UP000019222">
    <property type="component" value="Chromosome"/>
</dbReference>
<dbReference type="InterPro" id="IPR009081">
    <property type="entry name" value="PP-bd_ACP"/>
</dbReference>
<dbReference type="GO" id="GO:0043041">
    <property type="term" value="P:amino acid activation for nonribosomal peptide biosynthetic process"/>
    <property type="evidence" value="ECO:0007669"/>
    <property type="project" value="TreeGrafter"/>
</dbReference>
<evidence type="ECO:0000259" key="4">
    <source>
        <dbReference type="PROSITE" id="PS50075"/>
    </source>
</evidence>
<protein>
    <submittedName>
        <fullName evidence="5">Non-ribosomal peptide synthetase</fullName>
    </submittedName>
</protein>
<dbReference type="InterPro" id="IPR000873">
    <property type="entry name" value="AMP-dep_synth/lig_dom"/>
</dbReference>
<dbReference type="PROSITE" id="PS00455">
    <property type="entry name" value="AMP_BINDING"/>
    <property type="match status" value="1"/>
</dbReference>
<organism evidence="5 6">
    <name type="scientific">Corynebacterium vitaeruminis DSM 20294</name>
    <dbReference type="NCBI Taxonomy" id="1224164"/>
    <lineage>
        <taxon>Bacteria</taxon>
        <taxon>Bacillati</taxon>
        <taxon>Actinomycetota</taxon>
        <taxon>Actinomycetes</taxon>
        <taxon>Mycobacteriales</taxon>
        <taxon>Corynebacteriaceae</taxon>
        <taxon>Corynebacterium</taxon>
    </lineage>
</organism>
<feature type="transmembrane region" description="Helical" evidence="3">
    <location>
        <begin position="1044"/>
        <end position="1068"/>
    </location>
</feature>
<keyword evidence="1" id="KW-0596">Phosphopantetheine</keyword>
<feature type="transmembrane region" description="Helical" evidence="3">
    <location>
        <begin position="1005"/>
        <end position="1032"/>
    </location>
</feature>
<dbReference type="Pfam" id="PF00550">
    <property type="entry name" value="PP-binding"/>
    <property type="match status" value="1"/>
</dbReference>
<evidence type="ECO:0000256" key="2">
    <source>
        <dbReference type="ARBA" id="ARBA00022553"/>
    </source>
</evidence>
<dbReference type="KEGG" id="cvt:B843_04230"/>
<dbReference type="SUPFAM" id="SSF51161">
    <property type="entry name" value="Trimeric LpxA-like enzymes"/>
    <property type="match status" value="3"/>
</dbReference>
<dbReference type="InterPro" id="IPR045851">
    <property type="entry name" value="AMP-bd_C_sf"/>
</dbReference>
<dbReference type="InterPro" id="IPR042099">
    <property type="entry name" value="ANL_N_sf"/>
</dbReference>
<reference evidence="5 6" key="1">
    <citation type="submission" date="2013-02" db="EMBL/GenBank/DDBJ databases">
        <title>The complete genome sequence of Corynebacterium vitaeruminis DSM 20294.</title>
        <authorList>
            <person name="Ruckert C."/>
            <person name="Albersmeier A."/>
            <person name="Kalinowski J."/>
        </authorList>
    </citation>
    <scope>NUCLEOTIDE SEQUENCE [LARGE SCALE GENOMIC DNA]</scope>
    <source>
        <strain evidence="6">ATCC 10234</strain>
    </source>
</reference>
<dbReference type="NCBIfam" id="TIGR02353">
    <property type="entry name" value="NRPS_term_dom"/>
    <property type="match status" value="1"/>
</dbReference>
<dbReference type="SMART" id="SM00823">
    <property type="entry name" value="PKS_PP"/>
    <property type="match status" value="1"/>
</dbReference>
<dbReference type="AlphaFoldDB" id="W5Y012"/>
<dbReference type="eggNOG" id="COG0110">
    <property type="taxonomic scope" value="Bacteria"/>
</dbReference>
<accession>W5Y012</accession>
<keyword evidence="3" id="KW-0472">Membrane</keyword>
<dbReference type="Gene3D" id="1.10.1200.10">
    <property type="entry name" value="ACP-like"/>
    <property type="match status" value="1"/>
</dbReference>
<dbReference type="InterPro" id="IPR036736">
    <property type="entry name" value="ACP-like_sf"/>
</dbReference>
<dbReference type="InterPro" id="IPR020845">
    <property type="entry name" value="AMP-binding_CS"/>
</dbReference>
<gene>
    <name evidence="5" type="ORF">B843_04230</name>
</gene>
<dbReference type="InterPro" id="IPR012728">
    <property type="entry name" value="Pls/PosA_C"/>
</dbReference>
<evidence type="ECO:0000313" key="5">
    <source>
        <dbReference type="EMBL" id="AHI22235.1"/>
    </source>
</evidence>
<dbReference type="GO" id="GO:0005737">
    <property type="term" value="C:cytoplasm"/>
    <property type="evidence" value="ECO:0007669"/>
    <property type="project" value="TreeGrafter"/>
</dbReference>
<proteinExistence type="predicted"/>
<feature type="transmembrane region" description="Helical" evidence="3">
    <location>
        <begin position="761"/>
        <end position="787"/>
    </location>
</feature>
<feature type="transmembrane region" description="Helical" evidence="3">
    <location>
        <begin position="561"/>
        <end position="589"/>
    </location>
</feature>
<dbReference type="Gene3D" id="2.160.10.10">
    <property type="entry name" value="Hexapeptide repeat proteins"/>
    <property type="match status" value="2"/>
</dbReference>
<feature type="transmembrane region" description="Helical" evidence="3">
    <location>
        <begin position="515"/>
        <end position="531"/>
    </location>
</feature>
<dbReference type="PROSITE" id="PS50075">
    <property type="entry name" value="CARRIER"/>
    <property type="match status" value="1"/>
</dbReference>
<sequence>MPSGTTDLYIAILATIVSGAAYVPVDWDDPDSRATTVWEEASVDAVIGEGLAITVLNESAHATPARPTPDDDAWIIFTSGSTGKPKGVAITHRSAAALVDVEARLYLSQAPLGPGDRVLAGLSVSFDASCEEMWLAWRHGAALVAAPRDVVRSGEELGQWIVDNAITAVSTVPTLASFWPVESLTKVRLLIMGGEACPLDLVEKYELEGREVWNTYGPTEATVIATAYLATATPPMRIGRPIDGWSLAVIDENEQPVKWGETGELVIGGIGLGRYLDPEKDAEKYAPLESLGWQRAYRTGDLVRAEREGLIFAGRADDQIKINGVRLELGEVDAHLTALPHVQVGAAAVHQTDAGTKLLIGYLLPEPGHTIDLSAARERLTHNLRGGAPLLHVVEDMPMKTSGKVDRKALPWPLPAGGDGEHDLPDELGWLAELWVSLLGPVPLTMDSHFVDLGGTSVAVARLVSSLRQRYPGVEIARIYEDPTIGGIAAYLDELSPAETSHKMPKPQPFRKQPLWARAFQFLSIIGFYAYNSLRYVVGTVSVVWALVTFFNTHWMDTPPFWPVAIAWLLVFSTRGRCLLIVIVARILCFRVKPGVYRRGGFNHVRVWAAERFLEIQRVDYVFGSPQAVLLHRLLGNKIGKNTTLFHTPCVTGLVTIGDNTSTGHEADLQGHIIEGDRFIVGEIIVEENVRVGTRVFVHPGTHIGAGAEIMPGASAQGMVGGDVVWAGSPLVAIDAAGGSWPVQDPYESAEVKHLSRFGNWLGHAIAQLWLPLLSVLAVTPVLIFILPQVHRMQRFERVFPIFAMWVPVFVIVTMITWISLVALTLRVLSIYVRPGYYPQRSAVGVMMYLAHILMQRSITSTYIVYASSITPYVLRLFGARVEKNVEISTVETIPHLTSFEEGSFMADHSMISATRYRCGWLHIGSSVIGKRSFVGNSGIVGPDRDMASDSLVAVLSSLPSRSEPGSSWIGRPPREIPRQRVDASAEATYQPPMRLKVARAFVEFCRLIPFMITAWLDLAIVYSLAVAYLVYGRGLSGLLGALLWSGPVVLAAGIVAASIPIVVKWLLVGRFKASQHPLFSKFVWLGELSDAFAEMLAVPSLIRMSLGTPMFNLWLRLMGTKVGKNVWCETWWLPEFDLIQLDDNVTVNRGTVLQTHLFHDRVMSLEHVRLEEGSTLGANSFILPGATIGARTVVGPGSLIMRQETLPSDTRWSGNPVQLVKDPSHV</sequence>
<evidence type="ECO:0000256" key="3">
    <source>
        <dbReference type="SAM" id="Phobius"/>
    </source>
</evidence>
<dbReference type="PANTHER" id="PTHR45527">
    <property type="entry name" value="NONRIBOSOMAL PEPTIDE SYNTHETASE"/>
    <property type="match status" value="1"/>
</dbReference>
<dbReference type="HOGENOM" id="CLU_002751_1_0_11"/>
<dbReference type="STRING" id="1224164.B843_04230"/>
<dbReference type="Pfam" id="PF00501">
    <property type="entry name" value="AMP-binding"/>
    <property type="match status" value="1"/>
</dbReference>
<dbReference type="EMBL" id="CP004353">
    <property type="protein sequence ID" value="AHI22235.1"/>
    <property type="molecule type" value="Genomic_DNA"/>
</dbReference>
<evidence type="ECO:0000313" key="6">
    <source>
        <dbReference type="Proteomes" id="UP000019222"/>
    </source>
</evidence>
<keyword evidence="6" id="KW-1185">Reference proteome</keyword>
<dbReference type="SUPFAM" id="SSF47336">
    <property type="entry name" value="ACP-like"/>
    <property type="match status" value="1"/>
</dbReference>
<evidence type="ECO:0000256" key="1">
    <source>
        <dbReference type="ARBA" id="ARBA00022450"/>
    </source>
</evidence>
<dbReference type="eggNOG" id="COG1044">
    <property type="taxonomic scope" value="Bacteria"/>
</dbReference>
<name>W5Y012_9CORY</name>
<dbReference type="SUPFAM" id="SSF56801">
    <property type="entry name" value="Acetyl-CoA synthetase-like"/>
    <property type="match status" value="1"/>
</dbReference>
<dbReference type="Gene3D" id="3.40.50.12780">
    <property type="entry name" value="N-terminal domain of ligase-like"/>
    <property type="match status" value="1"/>
</dbReference>
<dbReference type="InterPro" id="IPR011004">
    <property type="entry name" value="Trimer_LpxA-like_sf"/>
</dbReference>
<dbReference type="PANTHER" id="PTHR45527:SF1">
    <property type="entry name" value="FATTY ACID SYNTHASE"/>
    <property type="match status" value="1"/>
</dbReference>
<keyword evidence="3" id="KW-1133">Transmembrane helix</keyword>
<dbReference type="GO" id="GO:0044550">
    <property type="term" value="P:secondary metabolite biosynthetic process"/>
    <property type="evidence" value="ECO:0007669"/>
    <property type="project" value="TreeGrafter"/>
</dbReference>
<dbReference type="eggNOG" id="COG1020">
    <property type="taxonomic scope" value="Bacteria"/>
</dbReference>